<dbReference type="OrthoDB" id="9808936at2"/>
<dbReference type="PATRIC" id="fig|1391653.3.peg.2349"/>
<dbReference type="GO" id="GO:0051301">
    <property type="term" value="P:cell division"/>
    <property type="evidence" value="ECO:0007669"/>
    <property type="project" value="UniProtKB-KW"/>
</dbReference>
<feature type="domain" description="Glycosyl transferase family 28 C-terminal" evidence="12">
    <location>
        <begin position="184"/>
        <end position="348"/>
    </location>
</feature>
<keyword evidence="5 10" id="KW-0133">Cell shape</keyword>
<dbReference type="EMBL" id="CP012332">
    <property type="protein sequence ID" value="AKU91863.1"/>
    <property type="molecule type" value="Genomic_DNA"/>
</dbReference>
<feature type="binding site" evidence="10">
    <location>
        <position position="190"/>
    </location>
    <ligand>
        <name>UDP-N-acetyl-alpha-D-glucosamine</name>
        <dbReference type="ChEBI" id="CHEBI:57705"/>
    </ligand>
</feature>
<feature type="binding site" evidence="10">
    <location>
        <position position="245"/>
    </location>
    <ligand>
        <name>UDP-N-acetyl-alpha-D-glucosamine</name>
        <dbReference type="ChEBI" id="CHEBI:57705"/>
    </ligand>
</feature>
<keyword evidence="2 10" id="KW-0132">Cell division</keyword>
<dbReference type="GO" id="GO:0050511">
    <property type="term" value="F:undecaprenyldiphospho-muramoylpentapeptide beta-N-acetylglucosaminyltransferase activity"/>
    <property type="evidence" value="ECO:0007669"/>
    <property type="project" value="UniProtKB-UniRule"/>
</dbReference>
<dbReference type="InterPro" id="IPR006009">
    <property type="entry name" value="GlcNAc_MurG"/>
</dbReference>
<dbReference type="HAMAP" id="MF_00033">
    <property type="entry name" value="MurG"/>
    <property type="match status" value="1"/>
</dbReference>
<comment type="subcellular location">
    <subcellularLocation>
        <location evidence="10">Cell membrane</location>
        <topology evidence="10">Peripheral membrane protein</topology>
        <orientation evidence="10">Cytoplasmic side</orientation>
    </subcellularLocation>
</comment>
<dbReference type="AlphaFoldDB" id="A0A0K1PE98"/>
<evidence type="ECO:0000256" key="1">
    <source>
        <dbReference type="ARBA" id="ARBA00022475"/>
    </source>
</evidence>
<dbReference type="GO" id="GO:0071555">
    <property type="term" value="P:cell wall organization"/>
    <property type="evidence" value="ECO:0007669"/>
    <property type="project" value="UniProtKB-KW"/>
</dbReference>
<dbReference type="RefSeq" id="WP_050726114.1">
    <property type="nucleotide sequence ID" value="NZ_CP012332.1"/>
</dbReference>
<dbReference type="InterPro" id="IPR004276">
    <property type="entry name" value="GlycoTrans_28_N"/>
</dbReference>
<dbReference type="Gene3D" id="3.40.50.2000">
    <property type="entry name" value="Glycogen Phosphorylase B"/>
    <property type="match status" value="2"/>
</dbReference>
<dbReference type="GO" id="GO:0005975">
    <property type="term" value="P:carbohydrate metabolic process"/>
    <property type="evidence" value="ECO:0007669"/>
    <property type="project" value="InterPro"/>
</dbReference>
<dbReference type="GO" id="GO:0051991">
    <property type="term" value="F:UDP-N-acetyl-D-glucosamine:N-acetylmuramoyl-L-alanyl-D-glutamyl-meso-2,6-diaminopimelyl-D-alanyl-D-alanine-diphosphoundecaprenol 4-beta-N-acetylglucosaminlytransferase activity"/>
    <property type="evidence" value="ECO:0007669"/>
    <property type="project" value="RHEA"/>
</dbReference>
<reference evidence="13 14" key="1">
    <citation type="submission" date="2015-08" db="EMBL/GenBank/DDBJ databases">
        <authorList>
            <person name="Babu N.S."/>
            <person name="Beckwith C.J."/>
            <person name="Beseler K.G."/>
            <person name="Brison A."/>
            <person name="Carone J.V."/>
            <person name="Caskin T.P."/>
            <person name="Diamond M."/>
            <person name="Durham M.E."/>
            <person name="Foxe J.M."/>
            <person name="Go M."/>
            <person name="Henderson B.A."/>
            <person name="Jones I.B."/>
            <person name="McGettigan J.A."/>
            <person name="Micheletti S.J."/>
            <person name="Nasrallah M.E."/>
            <person name="Ortiz D."/>
            <person name="Piller C.R."/>
            <person name="Privatt S.R."/>
            <person name="Schneider S.L."/>
            <person name="Sharp S."/>
            <person name="Smith T.C."/>
            <person name="Stanton J.D."/>
            <person name="Ullery H.E."/>
            <person name="Wilson R.J."/>
            <person name="Serrano M.G."/>
            <person name="Buck G."/>
            <person name="Lee V."/>
            <person name="Wang Y."/>
            <person name="Carvalho R."/>
            <person name="Voegtly L."/>
            <person name="Shi R."/>
            <person name="Duckworth R."/>
            <person name="Johnson A."/>
            <person name="Loviza R."/>
            <person name="Walstead R."/>
            <person name="Shah Z."/>
            <person name="Kiflezghi M."/>
            <person name="Wade K."/>
            <person name="Ball S.L."/>
            <person name="Bradley K.W."/>
            <person name="Asai D.J."/>
            <person name="Bowman C.A."/>
            <person name="Russell D.A."/>
            <person name="Pope W.H."/>
            <person name="Jacobs-Sera D."/>
            <person name="Hendrix R.W."/>
            <person name="Hatfull G.F."/>
        </authorList>
    </citation>
    <scope>NUCLEOTIDE SEQUENCE [LARGE SCALE GENOMIC DNA]</scope>
    <source>
        <strain evidence="13 14">DSM 27710</strain>
    </source>
</reference>
<evidence type="ECO:0000256" key="5">
    <source>
        <dbReference type="ARBA" id="ARBA00022960"/>
    </source>
</evidence>
<comment type="function">
    <text evidence="10">Cell wall formation. Catalyzes the transfer of a GlcNAc subunit on undecaprenyl-pyrophosphoryl-MurNAc-pentapeptide (lipid intermediate I) to form undecaprenyl-pyrophosphoryl-MurNAc-(pentapeptide)GlcNAc (lipid intermediate II).</text>
</comment>
<dbReference type="SUPFAM" id="SSF53756">
    <property type="entry name" value="UDP-Glycosyltransferase/glycogen phosphorylase"/>
    <property type="match status" value="1"/>
</dbReference>
<keyword evidence="4 10" id="KW-0808">Transferase</keyword>
<evidence type="ECO:0000256" key="7">
    <source>
        <dbReference type="ARBA" id="ARBA00023136"/>
    </source>
</evidence>
<dbReference type="PANTHER" id="PTHR21015">
    <property type="entry name" value="UDP-N-ACETYLGLUCOSAMINE--N-ACETYLMURAMYL-(PENTAPEPTIDE) PYROPHOSPHORYL-UNDECAPRENOL N-ACETYLGLUCOSAMINE TRANSFERASE 1"/>
    <property type="match status" value="1"/>
</dbReference>
<keyword evidence="7 10" id="KW-0472">Membrane</keyword>
<evidence type="ECO:0000256" key="10">
    <source>
        <dbReference type="HAMAP-Rule" id="MF_00033"/>
    </source>
</evidence>
<comment type="pathway">
    <text evidence="10">Cell wall biogenesis; peptidoglycan biosynthesis.</text>
</comment>
<evidence type="ECO:0000256" key="6">
    <source>
        <dbReference type="ARBA" id="ARBA00022984"/>
    </source>
</evidence>
<dbReference type="Pfam" id="PF04101">
    <property type="entry name" value="Glyco_tran_28_C"/>
    <property type="match status" value="1"/>
</dbReference>
<evidence type="ECO:0000259" key="11">
    <source>
        <dbReference type="Pfam" id="PF03033"/>
    </source>
</evidence>
<evidence type="ECO:0000259" key="12">
    <source>
        <dbReference type="Pfam" id="PF04101"/>
    </source>
</evidence>
<dbReference type="GO" id="GO:0009252">
    <property type="term" value="P:peptidoglycan biosynthetic process"/>
    <property type="evidence" value="ECO:0007669"/>
    <property type="project" value="UniProtKB-UniRule"/>
</dbReference>
<feature type="binding site" evidence="10">
    <location>
        <begin position="10"/>
        <end position="12"/>
    </location>
    <ligand>
        <name>UDP-N-acetyl-alpha-D-glucosamine</name>
        <dbReference type="ChEBI" id="CHEBI:57705"/>
    </ligand>
</feature>
<dbReference type="GO" id="GO:0005886">
    <property type="term" value="C:plasma membrane"/>
    <property type="evidence" value="ECO:0007669"/>
    <property type="project" value="UniProtKB-SubCell"/>
</dbReference>
<evidence type="ECO:0000313" key="14">
    <source>
        <dbReference type="Proteomes" id="UP000055590"/>
    </source>
</evidence>
<dbReference type="STRING" id="1391653.AKJ08_2250"/>
<evidence type="ECO:0000313" key="13">
    <source>
        <dbReference type="EMBL" id="AKU91863.1"/>
    </source>
</evidence>
<protein>
    <recommendedName>
        <fullName evidence="10">UDP-N-acetylglucosamine--N-acetylmuramyl-(pentapeptide) pyrophosphoryl-undecaprenol N-acetylglucosamine transferase</fullName>
        <ecNumber evidence="10">2.4.1.227</ecNumber>
    </recommendedName>
    <alternativeName>
        <fullName evidence="10">Undecaprenyl-PP-MurNAc-pentapeptide-UDPGlcNAc GlcNAc transferase</fullName>
    </alternativeName>
</protein>
<feature type="binding site" evidence="10">
    <location>
        <position position="290"/>
    </location>
    <ligand>
        <name>UDP-N-acetyl-alpha-D-glucosamine</name>
        <dbReference type="ChEBI" id="CHEBI:57705"/>
    </ligand>
</feature>
<comment type="catalytic activity">
    <reaction evidence="10">
        <text>di-trans,octa-cis-undecaprenyl diphospho-N-acetyl-alpha-D-muramoyl-L-alanyl-D-glutamyl-meso-2,6-diaminopimeloyl-D-alanyl-D-alanine + UDP-N-acetyl-alpha-D-glucosamine = di-trans,octa-cis-undecaprenyl diphospho-[N-acetyl-alpha-D-glucosaminyl-(1-&gt;4)]-N-acetyl-alpha-D-muramoyl-L-alanyl-D-glutamyl-meso-2,6-diaminopimeloyl-D-alanyl-D-alanine + UDP + H(+)</text>
        <dbReference type="Rhea" id="RHEA:31227"/>
        <dbReference type="ChEBI" id="CHEBI:15378"/>
        <dbReference type="ChEBI" id="CHEBI:57705"/>
        <dbReference type="ChEBI" id="CHEBI:58223"/>
        <dbReference type="ChEBI" id="CHEBI:61387"/>
        <dbReference type="ChEBI" id="CHEBI:61388"/>
        <dbReference type="EC" id="2.4.1.227"/>
    </reaction>
</comment>
<gene>
    <name evidence="10" type="primary">murG</name>
    <name evidence="13" type="ORF">AKJ08_2250</name>
</gene>
<dbReference type="Proteomes" id="UP000055590">
    <property type="component" value="Chromosome"/>
</dbReference>
<keyword evidence="8 10" id="KW-0131">Cell cycle</keyword>
<proteinExistence type="inferred from homology"/>
<sequence>MKVVIAGGGTGGHLFPGIALAEEVVTRHPSNDVLFVGTARGIEARVVPQSGFKLELIDVTGVKGRGLKGLIGGLLRLPAAVLRCMTILREYQADVVVGVGGYASFPMVFAGFLRGMPTAIQEQNALPGLTNRLLGKIARTVFISFDEAARFFPKDKVHNVGNPIRKALMENFLRPQEPHERFRILIFGGSQGAHAINVAAIDAARKLAPMRDKLEILHQTGAADREFTRKGYADAGVRAEVVEFIDDMSRAYATSNLVICRSGATTLSELTVCKKAAILVPFPYAADNHQEVNARSLVEKGAAVMIRQPELDGERLASEISSLMEDPSRLKKMERAAGLLGRPEAAKEIADVCVNLVYRGREQGAG</sequence>
<evidence type="ECO:0000256" key="9">
    <source>
        <dbReference type="ARBA" id="ARBA00023316"/>
    </source>
</evidence>
<dbReference type="GO" id="GO:0008360">
    <property type="term" value="P:regulation of cell shape"/>
    <property type="evidence" value="ECO:0007669"/>
    <property type="project" value="UniProtKB-KW"/>
</dbReference>
<dbReference type="InterPro" id="IPR007235">
    <property type="entry name" value="Glyco_trans_28_C"/>
</dbReference>
<keyword evidence="6 10" id="KW-0573">Peptidoglycan synthesis</keyword>
<dbReference type="NCBIfam" id="TIGR01133">
    <property type="entry name" value="murG"/>
    <property type="match status" value="1"/>
</dbReference>
<feature type="binding site" evidence="10">
    <location>
        <position position="124"/>
    </location>
    <ligand>
        <name>UDP-N-acetyl-alpha-D-glucosamine</name>
        <dbReference type="ChEBI" id="CHEBI:57705"/>
    </ligand>
</feature>
<feature type="binding site" evidence="10">
    <location>
        <position position="165"/>
    </location>
    <ligand>
        <name>UDP-N-acetyl-alpha-D-glucosamine</name>
        <dbReference type="ChEBI" id="CHEBI:57705"/>
    </ligand>
</feature>
<accession>A0A0K1PE98</accession>
<dbReference type="EC" id="2.4.1.227" evidence="10"/>
<keyword evidence="9 10" id="KW-0961">Cell wall biogenesis/degradation</keyword>
<name>A0A0K1PE98_9BACT</name>
<dbReference type="KEGG" id="vin:AKJ08_2250"/>
<dbReference type="CDD" id="cd03785">
    <property type="entry name" value="GT28_MurG"/>
    <property type="match status" value="1"/>
</dbReference>
<keyword evidence="14" id="KW-1185">Reference proteome</keyword>
<evidence type="ECO:0000256" key="3">
    <source>
        <dbReference type="ARBA" id="ARBA00022676"/>
    </source>
</evidence>
<dbReference type="UniPathway" id="UPA00219"/>
<evidence type="ECO:0000256" key="2">
    <source>
        <dbReference type="ARBA" id="ARBA00022618"/>
    </source>
</evidence>
<keyword evidence="1 10" id="KW-1003">Cell membrane</keyword>
<comment type="similarity">
    <text evidence="10">Belongs to the glycosyltransferase 28 family. MurG subfamily.</text>
</comment>
<keyword evidence="3 10" id="KW-0328">Glycosyltransferase</keyword>
<comment type="caution">
    <text evidence="10">Lacks conserved residue(s) required for the propagation of feature annotation.</text>
</comment>
<evidence type="ECO:0000256" key="8">
    <source>
        <dbReference type="ARBA" id="ARBA00023306"/>
    </source>
</evidence>
<organism evidence="13 14">
    <name type="scientific">Vulgatibacter incomptus</name>
    <dbReference type="NCBI Taxonomy" id="1391653"/>
    <lineage>
        <taxon>Bacteria</taxon>
        <taxon>Pseudomonadati</taxon>
        <taxon>Myxococcota</taxon>
        <taxon>Myxococcia</taxon>
        <taxon>Myxococcales</taxon>
        <taxon>Cystobacterineae</taxon>
        <taxon>Vulgatibacteraceae</taxon>
        <taxon>Vulgatibacter</taxon>
    </lineage>
</organism>
<dbReference type="PANTHER" id="PTHR21015:SF22">
    <property type="entry name" value="GLYCOSYLTRANSFERASE"/>
    <property type="match status" value="1"/>
</dbReference>
<dbReference type="Pfam" id="PF03033">
    <property type="entry name" value="Glyco_transf_28"/>
    <property type="match status" value="1"/>
</dbReference>
<feature type="domain" description="Glycosyltransferase family 28 N-terminal" evidence="11">
    <location>
        <begin position="3"/>
        <end position="143"/>
    </location>
</feature>
<evidence type="ECO:0000256" key="4">
    <source>
        <dbReference type="ARBA" id="ARBA00022679"/>
    </source>
</evidence>